<dbReference type="KEGG" id="otm:OSB_04890"/>
<proteinExistence type="predicted"/>
<dbReference type="Pfam" id="PF14220">
    <property type="entry name" value="DUF4329"/>
    <property type="match status" value="1"/>
</dbReference>
<evidence type="ECO:0000313" key="1">
    <source>
        <dbReference type="EMBL" id="AKS45052.1"/>
    </source>
</evidence>
<dbReference type="AlphaFoldDB" id="A0A0K0Y2C5"/>
<evidence type="ECO:0000313" key="2">
    <source>
        <dbReference type="Proteomes" id="UP000067444"/>
    </source>
</evidence>
<gene>
    <name evidence="1" type="ORF">OSB_04890</name>
</gene>
<dbReference type="Proteomes" id="UP000067444">
    <property type="component" value="Chromosome"/>
</dbReference>
<protein>
    <submittedName>
        <fullName evidence="1">Uncharacterized protein</fullName>
    </submittedName>
</protein>
<organism evidence="1 2">
    <name type="scientific">Octadecabacter temperatus</name>
    <dbReference type="NCBI Taxonomy" id="1458307"/>
    <lineage>
        <taxon>Bacteria</taxon>
        <taxon>Pseudomonadati</taxon>
        <taxon>Pseudomonadota</taxon>
        <taxon>Alphaproteobacteria</taxon>
        <taxon>Rhodobacterales</taxon>
        <taxon>Roseobacteraceae</taxon>
        <taxon>Octadecabacter</taxon>
    </lineage>
</organism>
<keyword evidence="2" id="KW-1185">Reference proteome</keyword>
<sequence length="215" mass="23308">MAVYLWASLTRSVKFCGGTRDLNTAAVRSNLPLKQIGHCMFRITIFAVALTPMIAPAAVFAQSAEELAMVREIYADLNPLSIAQDIEFCGYIGLDDDGNLAFSEPTPGNNDSCLADDPTNLNIITTSYHTHAAFSPDYSSELPSGTDMEGDEDEGIDGWVATPGGRLWYIDTEDMTTRQICGIGCLPSDPNFVAGDSGIIEQSYSYDELVVKLDE</sequence>
<name>A0A0K0Y2C5_9RHOB</name>
<dbReference type="STRING" id="1458307.OSB_04890"/>
<reference evidence="1 2" key="1">
    <citation type="journal article" date="2015" name="Genome Announc.">
        <title>Closed Genome Sequence of Octadecabacter temperatus SB1, the First Mesophilic Species of the Genus Octadecabacter.</title>
        <authorList>
            <person name="Voget S."/>
            <person name="Billerbeck S."/>
            <person name="Simon M."/>
            <person name="Daniel R."/>
        </authorList>
    </citation>
    <scope>NUCLEOTIDE SEQUENCE [LARGE SCALE GENOMIC DNA]</scope>
    <source>
        <strain evidence="1 2">SB1</strain>
    </source>
</reference>
<dbReference type="InterPro" id="IPR025479">
    <property type="entry name" value="DUF4329"/>
</dbReference>
<dbReference type="EMBL" id="CP012160">
    <property type="protein sequence ID" value="AKS45052.1"/>
    <property type="molecule type" value="Genomic_DNA"/>
</dbReference>
<accession>A0A0K0Y2C5</accession>